<dbReference type="Gene3D" id="2.10.10.20">
    <property type="entry name" value="Carbohydrate-binding module superfamily 5/12"/>
    <property type="match status" value="1"/>
</dbReference>
<sequence>MKTLTTHYTVSGSGTTSGGNVTFTAGNTPPDTKKVVLTRDIAKTQLVDYVENDSFPAETHEGALDKLTFLLQDVSNVVSGDIFRFDESVSDAGTVTITKTAAERASKLLAFDTSGDLQATQEIGTLTGNWATSTAYGIRDLIKDTSNNNIYICITAHTSSGSQPISSNTDVAKWSLIVDAASATTSAAAAATSATASAGSATTATAQAVIATAQAVIATAKAVLTASDAVDTAADVVSTNADVVSTNADVVSTTAAIGAVAWKYTFSTSTTMADPTAGILRFNHATLASVTAIAIDATSADSGNPDVSDLIASIDDGTNSTHEGYIFVRKSGTPATFMAYSVTGAVVDNTGWLQIPVTHSASGGSLSNADTLYISFARSGNVGATGSTGAKGDTGDTGATGAQGDATLADVLALG</sequence>
<proteinExistence type="predicted"/>
<evidence type="ECO:0000313" key="1">
    <source>
        <dbReference type="EMBL" id="SUZ93796.1"/>
    </source>
</evidence>
<protein>
    <submittedName>
        <fullName evidence="1">Uncharacterized protein</fullName>
    </submittedName>
</protein>
<organism evidence="1">
    <name type="scientific">marine metagenome</name>
    <dbReference type="NCBI Taxonomy" id="408172"/>
    <lineage>
        <taxon>unclassified sequences</taxon>
        <taxon>metagenomes</taxon>
        <taxon>ecological metagenomes</taxon>
    </lineage>
</organism>
<dbReference type="AlphaFoldDB" id="A0A381RPI4"/>
<dbReference type="EMBL" id="UINC01002178">
    <property type="protein sequence ID" value="SUZ93796.1"/>
    <property type="molecule type" value="Genomic_DNA"/>
</dbReference>
<gene>
    <name evidence="1" type="ORF">METZ01_LOCUS46650</name>
</gene>
<reference evidence="1" key="1">
    <citation type="submission" date="2018-05" db="EMBL/GenBank/DDBJ databases">
        <authorList>
            <person name="Lanie J.A."/>
            <person name="Ng W.-L."/>
            <person name="Kazmierczak K.M."/>
            <person name="Andrzejewski T.M."/>
            <person name="Davidsen T.M."/>
            <person name="Wayne K.J."/>
            <person name="Tettelin H."/>
            <person name="Glass J.I."/>
            <person name="Rusch D."/>
            <person name="Podicherti R."/>
            <person name="Tsui H.-C.T."/>
            <person name="Winkler M.E."/>
        </authorList>
    </citation>
    <scope>NUCLEOTIDE SEQUENCE</scope>
</reference>
<name>A0A381RPI4_9ZZZZ</name>
<accession>A0A381RPI4</accession>